<dbReference type="CDD" id="cd19494">
    <property type="entry name" value="Elp4"/>
    <property type="match status" value="1"/>
</dbReference>
<organism>
    <name type="scientific">Serpula lacrymans var. lacrymans (strain S7.9)</name>
    <name type="common">Dry rot fungus</name>
    <dbReference type="NCBI Taxonomy" id="578457"/>
    <lineage>
        <taxon>Eukaryota</taxon>
        <taxon>Fungi</taxon>
        <taxon>Dikarya</taxon>
        <taxon>Basidiomycota</taxon>
        <taxon>Agaricomycotina</taxon>
        <taxon>Agaricomycetes</taxon>
        <taxon>Agaricomycetidae</taxon>
        <taxon>Boletales</taxon>
        <taxon>Coniophorineae</taxon>
        <taxon>Serpulaceae</taxon>
        <taxon>Serpula</taxon>
    </lineage>
</organism>
<sequence length="412" mass="44522">MSSFKRKSASKQPSLAPGTRLSPSSPSTIITSTGIPSLDDILGGGLPSSCSFITLAPDSHSAYGELVQKYFIAQGLATGQKICVIDDDAELLLRECMWMPGSPSAHTSLTVAEDEDNEKTTDSGDKIKIAWRYEQMKKFQTTITSNSMPSEDFCSPLDLTCRIPQPTLDLAKGSEQVLTYPVSSEDDEKSTRGAIRNIRKVLDTIEGPSSRPLRICIPSLGSPQWGDMEPQDILLFLYRLRALLRQHPTTCASLSLAPHLCTDEWGGTGWIQKVGCDKYSVLRGLSSSASATGGSGENNLAFKCTRRRLVFETLHLDLEGGVSERRTAPPTEGTALDGPAAHTSLETFTSNPKQALATIQVELEAVKSSAGGDVGAVDSLETTERVVAPPTKGKKPKKKVAFHSERPDLYDF</sequence>
<dbReference type="UniPathway" id="UPA00988"/>
<dbReference type="PANTHER" id="PTHR12896">
    <property type="entry name" value="PAX6 NEIGHBOR PROTEIN PAXNEB"/>
    <property type="match status" value="1"/>
</dbReference>
<dbReference type="GO" id="GO:0002098">
    <property type="term" value="P:tRNA wobble uridine modification"/>
    <property type="evidence" value="ECO:0007669"/>
    <property type="project" value="InterPro"/>
</dbReference>
<dbReference type="RefSeq" id="XP_007323309.1">
    <property type="nucleotide sequence ID" value="XM_007323247.1"/>
</dbReference>
<dbReference type="OrthoDB" id="289162at2759"/>
<name>F8PAN6_SERL9</name>
<feature type="region of interest" description="Disordered" evidence="9">
    <location>
        <begin position="381"/>
        <end position="412"/>
    </location>
</feature>
<evidence type="ECO:0000256" key="9">
    <source>
        <dbReference type="SAM" id="MobiDB-lite"/>
    </source>
</evidence>
<evidence type="ECO:0000256" key="7">
    <source>
        <dbReference type="ARBA" id="ARBA00022694"/>
    </source>
</evidence>
<comment type="similarity">
    <text evidence="4">Belongs to the ELP4 family.</text>
</comment>
<feature type="compositionally biased region" description="Basic and acidic residues" evidence="9">
    <location>
        <begin position="402"/>
        <end position="412"/>
    </location>
</feature>
<evidence type="ECO:0000256" key="6">
    <source>
        <dbReference type="ARBA" id="ARBA00022490"/>
    </source>
</evidence>
<evidence type="ECO:0000256" key="1">
    <source>
        <dbReference type="ARBA" id="ARBA00004123"/>
    </source>
</evidence>
<evidence type="ECO:0000256" key="4">
    <source>
        <dbReference type="ARBA" id="ARBA00007573"/>
    </source>
</evidence>
<evidence type="ECO:0000256" key="5">
    <source>
        <dbReference type="ARBA" id="ARBA00020265"/>
    </source>
</evidence>
<accession>F8PAN6</accession>
<comment type="pathway">
    <text evidence="3">tRNA modification; 5-methoxycarbonylmethyl-2-thiouridine-tRNA biosynthesis.</text>
</comment>
<dbReference type="HOGENOM" id="CLU_031345_1_0_1"/>
<dbReference type="PANTHER" id="PTHR12896:SF1">
    <property type="entry name" value="ELONGATOR COMPLEX PROTEIN 4"/>
    <property type="match status" value="1"/>
</dbReference>
<evidence type="ECO:0000256" key="8">
    <source>
        <dbReference type="ARBA" id="ARBA00023242"/>
    </source>
</evidence>
<dbReference type="EMBL" id="GL945442">
    <property type="protein sequence ID" value="EGO19874.1"/>
    <property type="molecule type" value="Genomic_DNA"/>
</dbReference>
<dbReference type="Gene3D" id="3.40.50.300">
    <property type="entry name" value="P-loop containing nucleotide triphosphate hydrolases"/>
    <property type="match status" value="1"/>
</dbReference>
<dbReference type="InterPro" id="IPR008728">
    <property type="entry name" value="Elongator_complex_protein_4"/>
</dbReference>
<dbReference type="Proteomes" id="UP000008064">
    <property type="component" value="Unassembled WGS sequence"/>
</dbReference>
<feature type="compositionally biased region" description="Basic residues" evidence="9">
    <location>
        <begin position="392"/>
        <end position="401"/>
    </location>
</feature>
<keyword evidence="6" id="KW-0963">Cytoplasm</keyword>
<evidence type="ECO:0000313" key="10">
    <source>
        <dbReference type="EMBL" id="EGO19874.1"/>
    </source>
</evidence>
<dbReference type="GO" id="GO:0008023">
    <property type="term" value="C:transcription elongation factor complex"/>
    <property type="evidence" value="ECO:0007669"/>
    <property type="project" value="TreeGrafter"/>
</dbReference>
<gene>
    <name evidence="10" type="ORF">SERLADRAFT_453194</name>
</gene>
<evidence type="ECO:0000256" key="3">
    <source>
        <dbReference type="ARBA" id="ARBA00005043"/>
    </source>
</evidence>
<evidence type="ECO:0000256" key="2">
    <source>
        <dbReference type="ARBA" id="ARBA00004496"/>
    </source>
</evidence>
<comment type="subcellular location">
    <subcellularLocation>
        <location evidence="2">Cytoplasm</location>
    </subcellularLocation>
    <subcellularLocation>
        <location evidence="1">Nucleus</location>
    </subcellularLocation>
</comment>
<dbReference type="GeneID" id="18816902"/>
<dbReference type="AlphaFoldDB" id="F8PAN6"/>
<keyword evidence="8" id="KW-0539">Nucleus</keyword>
<dbReference type="InterPro" id="IPR027417">
    <property type="entry name" value="P-loop_NTPase"/>
</dbReference>
<dbReference type="Pfam" id="PF05625">
    <property type="entry name" value="PAXNEB"/>
    <property type="match status" value="1"/>
</dbReference>
<feature type="region of interest" description="Disordered" evidence="9">
    <location>
        <begin position="1"/>
        <end position="29"/>
    </location>
</feature>
<keyword evidence="7" id="KW-0819">tRNA processing</keyword>
<proteinExistence type="inferred from homology"/>
<protein>
    <recommendedName>
        <fullName evidence="5">Elongator complex protein 4</fullName>
    </recommendedName>
</protein>
<dbReference type="GO" id="GO:0005737">
    <property type="term" value="C:cytoplasm"/>
    <property type="evidence" value="ECO:0007669"/>
    <property type="project" value="UniProtKB-SubCell"/>
</dbReference>
<dbReference type="GO" id="GO:0033588">
    <property type="term" value="C:elongator holoenzyme complex"/>
    <property type="evidence" value="ECO:0007669"/>
    <property type="project" value="InterPro"/>
</dbReference>
<dbReference type="KEGG" id="sla:SERLADRAFT_453194"/>
<reference evidence="10" key="1">
    <citation type="submission" date="2011-04" db="EMBL/GenBank/DDBJ databases">
        <title>Evolution of plant cell wall degrading machinery underlies the functional diversity of forest fungi.</title>
        <authorList>
            <consortium name="US DOE Joint Genome Institute (JGI-PGF)"/>
            <person name="Eastwood D.C."/>
            <person name="Floudas D."/>
            <person name="Binder M."/>
            <person name="Majcherczyk A."/>
            <person name="Schneider P."/>
            <person name="Aerts A."/>
            <person name="Asiegbu F.O."/>
            <person name="Baker S.E."/>
            <person name="Barry K."/>
            <person name="Bendiksby M."/>
            <person name="Blumentritt M."/>
            <person name="Coutinho P.M."/>
            <person name="Cullen D."/>
            <person name="Cullen D."/>
            <person name="Gathman A."/>
            <person name="Goodell B."/>
            <person name="Henrissat B."/>
            <person name="Ihrmark K."/>
            <person name="Kauserud H."/>
            <person name="Kohler A."/>
            <person name="LaButti K."/>
            <person name="Lapidus A."/>
            <person name="Lavin J.L."/>
            <person name="Lee Y.-H."/>
            <person name="Lindquist E."/>
            <person name="Lilly W."/>
            <person name="Lucas S."/>
            <person name="Morin E."/>
            <person name="Murat C."/>
            <person name="Oguiza J.A."/>
            <person name="Park J."/>
            <person name="Pisabarro A.G."/>
            <person name="Riley R."/>
            <person name="Rosling A."/>
            <person name="Salamov A."/>
            <person name="Schmidt O."/>
            <person name="Schmutz J."/>
            <person name="Skrede I."/>
            <person name="Stenlid J."/>
            <person name="Wiebenga A."/>
            <person name="Xie X."/>
            <person name="Kues U."/>
            <person name="Hibbett D.S."/>
            <person name="Hoffmeister D."/>
            <person name="Hogberg N."/>
            <person name="Martin F."/>
            <person name="Grigoriev I.V."/>
            <person name="Watkinson S.C."/>
        </authorList>
    </citation>
    <scope>NUCLEOTIDE SEQUENCE</scope>
    <source>
        <strain evidence="10">S7.9</strain>
    </source>
</reference>